<evidence type="ECO:0000256" key="2">
    <source>
        <dbReference type="SAM" id="Phobius"/>
    </source>
</evidence>
<evidence type="ECO:0000313" key="4">
    <source>
        <dbReference type="EMBL" id="RJE20140.1"/>
    </source>
</evidence>
<dbReference type="STRING" id="2070753.A0A3A2ZBZ3"/>
<keyword evidence="2" id="KW-0812">Transmembrane</keyword>
<comment type="caution">
    <text evidence="4">The sequence shown here is derived from an EMBL/GenBank/DDBJ whole genome shotgun (WGS) entry which is preliminary data.</text>
</comment>
<name>A0A3A2ZBZ3_9EURO</name>
<dbReference type="InterPro" id="IPR036869">
    <property type="entry name" value="J_dom_sf"/>
</dbReference>
<dbReference type="SUPFAM" id="SSF46565">
    <property type="entry name" value="Chaperone J-domain"/>
    <property type="match status" value="1"/>
</dbReference>
<reference evidence="5" key="1">
    <citation type="submission" date="2017-02" db="EMBL/GenBank/DDBJ databases">
        <authorList>
            <person name="Tafer H."/>
            <person name="Lopandic K."/>
        </authorList>
    </citation>
    <scope>NUCLEOTIDE SEQUENCE [LARGE SCALE GENOMIC DNA]</scope>
    <source>
        <strain evidence="5">CBS 366.77</strain>
    </source>
</reference>
<accession>A0A3A2ZBZ3</accession>
<organism evidence="4 5">
    <name type="scientific">Aspergillus sclerotialis</name>
    <dbReference type="NCBI Taxonomy" id="2070753"/>
    <lineage>
        <taxon>Eukaryota</taxon>
        <taxon>Fungi</taxon>
        <taxon>Dikarya</taxon>
        <taxon>Ascomycota</taxon>
        <taxon>Pezizomycotina</taxon>
        <taxon>Eurotiomycetes</taxon>
        <taxon>Eurotiomycetidae</taxon>
        <taxon>Eurotiales</taxon>
        <taxon>Aspergillaceae</taxon>
        <taxon>Aspergillus</taxon>
        <taxon>Aspergillus subgen. Polypaecilum</taxon>
    </lineage>
</organism>
<dbReference type="PROSITE" id="PS50076">
    <property type="entry name" value="DNAJ_2"/>
    <property type="match status" value="1"/>
</dbReference>
<dbReference type="AlphaFoldDB" id="A0A3A2ZBZ3"/>
<keyword evidence="2" id="KW-1133">Transmembrane helix</keyword>
<sequence length="294" mass="33621">MLIKSNVLWWGGLQHLIPSSGHLPVAFASFHASPCRSYATVHDAHNSDFSWPSTSSFTPYDLFKLRPDAPYSKSRFYDLVKIYHPDIPCNGHPLCKDISPEVRLQRYRLLVTANEILSDPEKRAAYDRCGTGWNLHPSPNAPSWHPGMRGYGPIFANATWEDWERWHNRRHGGQRQIVDHKTFVSFVILLALFGGTVNATWIGQRNASYDQRLREVNDESFRFLAGRRDNTANQMKSTEARVQHFLIRRDPSGTGLKEEEQPVYEKVLYPDNSGTYSTKGEDVMQNSRPTDGKS</sequence>
<proteinExistence type="predicted"/>
<dbReference type="Gene3D" id="1.10.287.110">
    <property type="entry name" value="DnaJ domain"/>
    <property type="match status" value="1"/>
</dbReference>
<protein>
    <submittedName>
        <fullName evidence="4">Hsp40 co-chaperone Jid1</fullName>
    </submittedName>
</protein>
<evidence type="ECO:0000313" key="5">
    <source>
        <dbReference type="Proteomes" id="UP000266188"/>
    </source>
</evidence>
<keyword evidence="2" id="KW-0472">Membrane</keyword>
<dbReference type="PANTHER" id="PTHR24074">
    <property type="entry name" value="CO-CHAPERONE PROTEIN DJLA"/>
    <property type="match status" value="1"/>
</dbReference>
<dbReference type="InterPro" id="IPR001623">
    <property type="entry name" value="DnaJ_domain"/>
</dbReference>
<gene>
    <name evidence="4" type="ORF">PHISCL_07523</name>
</gene>
<dbReference type="EMBL" id="MVGC01000335">
    <property type="protein sequence ID" value="RJE20140.1"/>
    <property type="molecule type" value="Genomic_DNA"/>
</dbReference>
<dbReference type="InterPro" id="IPR018253">
    <property type="entry name" value="DnaJ_domain_CS"/>
</dbReference>
<evidence type="ECO:0000256" key="1">
    <source>
        <dbReference type="SAM" id="MobiDB-lite"/>
    </source>
</evidence>
<feature type="domain" description="J" evidence="3">
    <location>
        <begin position="55"/>
        <end position="130"/>
    </location>
</feature>
<feature type="region of interest" description="Disordered" evidence="1">
    <location>
        <begin position="251"/>
        <end position="294"/>
    </location>
</feature>
<feature type="compositionally biased region" description="Polar residues" evidence="1">
    <location>
        <begin position="272"/>
        <end position="294"/>
    </location>
</feature>
<dbReference type="OrthoDB" id="17458at2759"/>
<dbReference type="InterPro" id="IPR050817">
    <property type="entry name" value="DjlA_DnaK_co-chaperone"/>
</dbReference>
<dbReference type="PROSITE" id="PS00636">
    <property type="entry name" value="DNAJ_1"/>
    <property type="match status" value="1"/>
</dbReference>
<feature type="transmembrane region" description="Helical" evidence="2">
    <location>
        <begin position="183"/>
        <end position="203"/>
    </location>
</feature>
<keyword evidence="5" id="KW-1185">Reference proteome</keyword>
<evidence type="ECO:0000259" key="3">
    <source>
        <dbReference type="PROSITE" id="PS50076"/>
    </source>
</evidence>
<dbReference type="Proteomes" id="UP000266188">
    <property type="component" value="Unassembled WGS sequence"/>
</dbReference>
<feature type="compositionally biased region" description="Basic and acidic residues" evidence="1">
    <location>
        <begin position="251"/>
        <end position="260"/>
    </location>
</feature>